<reference evidence="1" key="1">
    <citation type="submission" date="2013-11" db="EMBL/GenBank/DDBJ databases">
        <title>The Genome Sequence of Phytophthora parasitica CJ02B3.</title>
        <authorList>
            <consortium name="The Broad Institute Genomics Platform"/>
            <person name="Russ C."/>
            <person name="Tyler B."/>
            <person name="Panabieres F."/>
            <person name="Shan W."/>
            <person name="Tripathy S."/>
            <person name="Grunwald N."/>
            <person name="Machado M."/>
            <person name="Johnson C.S."/>
            <person name="Arredondo F."/>
            <person name="Hong C."/>
            <person name="Coffey M."/>
            <person name="Young S.K."/>
            <person name="Zeng Q."/>
            <person name="Gargeya S."/>
            <person name="Fitzgerald M."/>
            <person name="Abouelleil A."/>
            <person name="Alvarado L."/>
            <person name="Chapman S.B."/>
            <person name="Gainer-Dewar J."/>
            <person name="Goldberg J."/>
            <person name="Griggs A."/>
            <person name="Gujja S."/>
            <person name="Hansen M."/>
            <person name="Howarth C."/>
            <person name="Imamovic A."/>
            <person name="Ireland A."/>
            <person name="Larimer J."/>
            <person name="McCowan C."/>
            <person name="Murphy C."/>
            <person name="Pearson M."/>
            <person name="Poon T.W."/>
            <person name="Priest M."/>
            <person name="Roberts A."/>
            <person name="Saif S."/>
            <person name="Shea T."/>
            <person name="Sykes S."/>
            <person name="Wortman J."/>
            <person name="Nusbaum C."/>
            <person name="Birren B."/>
        </authorList>
    </citation>
    <scope>NUCLEOTIDE SEQUENCE [LARGE SCALE GENOMIC DNA]</scope>
    <source>
        <strain evidence="1">CJ02B3</strain>
    </source>
</reference>
<organism evidence="1">
    <name type="scientific">Phytophthora nicotianae</name>
    <name type="common">Potato buckeye rot agent</name>
    <name type="synonym">Phytophthora parasitica</name>
    <dbReference type="NCBI Taxonomy" id="4792"/>
    <lineage>
        <taxon>Eukaryota</taxon>
        <taxon>Sar</taxon>
        <taxon>Stramenopiles</taxon>
        <taxon>Oomycota</taxon>
        <taxon>Peronosporomycetes</taxon>
        <taxon>Peronosporales</taxon>
        <taxon>Peronosporaceae</taxon>
        <taxon>Phytophthora</taxon>
    </lineage>
</organism>
<evidence type="ECO:0008006" key="2">
    <source>
        <dbReference type="Google" id="ProtNLM"/>
    </source>
</evidence>
<accession>W2GXR1</accession>
<protein>
    <recommendedName>
        <fullName evidence="2">RxLR effector protein</fullName>
    </recommendedName>
</protein>
<evidence type="ECO:0000313" key="1">
    <source>
        <dbReference type="EMBL" id="ETK87669.1"/>
    </source>
</evidence>
<dbReference type="EMBL" id="KI686088">
    <property type="protein sequence ID" value="ETK87669.1"/>
    <property type="molecule type" value="Genomic_DNA"/>
</dbReference>
<gene>
    <name evidence="1" type="ORF">L915_07923</name>
</gene>
<dbReference type="AlphaFoldDB" id="W2GXR1"/>
<feature type="non-terminal residue" evidence="1">
    <location>
        <position position="1"/>
    </location>
</feature>
<name>W2GXR1_PHYNI</name>
<proteinExistence type="predicted"/>
<dbReference type="Proteomes" id="UP000053236">
    <property type="component" value="Unassembled WGS sequence"/>
</dbReference>
<sequence length="72" mass="8340">KQYDDDAELAKTIVSSQRDFNFAGKMEKALREKWLQNGKTERDVFELLKLNEEGTTLLKTQSWKFGSITSLI</sequence>